<proteinExistence type="predicted"/>
<organism evidence="4 5">
    <name type="scientific">Pseudoclavibacter terrae</name>
    <dbReference type="NCBI Taxonomy" id="1530195"/>
    <lineage>
        <taxon>Bacteria</taxon>
        <taxon>Bacillati</taxon>
        <taxon>Actinomycetota</taxon>
        <taxon>Actinomycetes</taxon>
        <taxon>Micrococcales</taxon>
        <taxon>Microbacteriaceae</taxon>
        <taxon>Pseudoclavibacter</taxon>
    </lineage>
</organism>
<dbReference type="InterPro" id="IPR001647">
    <property type="entry name" value="HTH_TetR"/>
</dbReference>
<evidence type="ECO:0000259" key="3">
    <source>
        <dbReference type="PROSITE" id="PS50977"/>
    </source>
</evidence>
<evidence type="ECO:0000313" key="5">
    <source>
        <dbReference type="Proteomes" id="UP000490386"/>
    </source>
</evidence>
<reference evidence="4 5" key="1">
    <citation type="submission" date="2019-09" db="EMBL/GenBank/DDBJ databases">
        <title>Phylogeny of genus Pseudoclavibacter and closely related genus.</title>
        <authorList>
            <person name="Li Y."/>
        </authorList>
    </citation>
    <scope>NUCLEOTIDE SEQUENCE [LARGE SCALE GENOMIC DNA]</scope>
    <source>
        <strain evidence="4 5">THG-MD12</strain>
    </source>
</reference>
<dbReference type="OrthoDB" id="4214267at2"/>
<dbReference type="EMBL" id="WBJX01000001">
    <property type="protein sequence ID" value="KAB1638885.1"/>
    <property type="molecule type" value="Genomic_DNA"/>
</dbReference>
<dbReference type="Pfam" id="PF00440">
    <property type="entry name" value="TetR_N"/>
    <property type="match status" value="1"/>
</dbReference>
<keyword evidence="1 2" id="KW-0238">DNA-binding</keyword>
<evidence type="ECO:0000256" key="2">
    <source>
        <dbReference type="PROSITE-ProRule" id="PRU00335"/>
    </source>
</evidence>
<protein>
    <submittedName>
        <fullName evidence="4">TetR/AcrR family transcriptional regulator</fullName>
    </submittedName>
</protein>
<feature type="domain" description="HTH tetR-type" evidence="3">
    <location>
        <begin position="5"/>
        <end position="65"/>
    </location>
</feature>
<dbReference type="RefSeq" id="WP_151421936.1">
    <property type="nucleotide sequence ID" value="NZ_WBJX01000001.1"/>
</dbReference>
<dbReference type="PANTHER" id="PTHR30055:SF200">
    <property type="entry name" value="HTH-TYPE TRANSCRIPTIONAL REPRESSOR BDCR"/>
    <property type="match status" value="1"/>
</dbReference>
<gene>
    <name evidence="4" type="ORF">F8O03_00570</name>
</gene>
<dbReference type="InterPro" id="IPR009057">
    <property type="entry name" value="Homeodomain-like_sf"/>
</dbReference>
<sequence>MSIRTSSATKLLDAAEELFFTQGIHATPVDAVIERAGVSAATMYRGYASKEALLAATLARRHTEWLATWDAAIARQDSRDGRVLAVFDALDAFREHPVRAQWCAFLGSAAEYADAPAEVREAIDTDTDTLRRRLTASIAGDAMNATTRDRELADELLLVVSGDLAMRLRDPRHTTASARRIAATLLREHTAANPDA</sequence>
<dbReference type="Gene3D" id="1.10.357.10">
    <property type="entry name" value="Tetracycline Repressor, domain 2"/>
    <property type="match status" value="1"/>
</dbReference>
<accession>A0A7J5B3Z4</accession>
<dbReference type="SUPFAM" id="SSF46689">
    <property type="entry name" value="Homeodomain-like"/>
    <property type="match status" value="1"/>
</dbReference>
<comment type="caution">
    <text evidence="4">The sequence shown here is derived from an EMBL/GenBank/DDBJ whole genome shotgun (WGS) entry which is preliminary data.</text>
</comment>
<dbReference type="GO" id="GO:0003700">
    <property type="term" value="F:DNA-binding transcription factor activity"/>
    <property type="evidence" value="ECO:0007669"/>
    <property type="project" value="TreeGrafter"/>
</dbReference>
<evidence type="ECO:0000313" key="4">
    <source>
        <dbReference type="EMBL" id="KAB1638885.1"/>
    </source>
</evidence>
<keyword evidence="5" id="KW-1185">Reference proteome</keyword>
<feature type="DNA-binding region" description="H-T-H motif" evidence="2">
    <location>
        <begin position="28"/>
        <end position="47"/>
    </location>
</feature>
<dbReference type="PANTHER" id="PTHR30055">
    <property type="entry name" value="HTH-TYPE TRANSCRIPTIONAL REGULATOR RUTR"/>
    <property type="match status" value="1"/>
</dbReference>
<dbReference type="SUPFAM" id="SSF48498">
    <property type="entry name" value="Tetracyclin repressor-like, C-terminal domain"/>
    <property type="match status" value="1"/>
</dbReference>
<dbReference type="AlphaFoldDB" id="A0A7J5B3Z4"/>
<dbReference type="PROSITE" id="PS50977">
    <property type="entry name" value="HTH_TETR_2"/>
    <property type="match status" value="1"/>
</dbReference>
<dbReference type="Proteomes" id="UP000490386">
    <property type="component" value="Unassembled WGS sequence"/>
</dbReference>
<dbReference type="InterPro" id="IPR050109">
    <property type="entry name" value="HTH-type_TetR-like_transc_reg"/>
</dbReference>
<name>A0A7J5B3Z4_9MICO</name>
<dbReference type="GO" id="GO:0000976">
    <property type="term" value="F:transcription cis-regulatory region binding"/>
    <property type="evidence" value="ECO:0007669"/>
    <property type="project" value="TreeGrafter"/>
</dbReference>
<dbReference type="PRINTS" id="PR00455">
    <property type="entry name" value="HTHTETR"/>
</dbReference>
<evidence type="ECO:0000256" key="1">
    <source>
        <dbReference type="ARBA" id="ARBA00023125"/>
    </source>
</evidence>
<dbReference type="InterPro" id="IPR036271">
    <property type="entry name" value="Tet_transcr_reg_TetR-rel_C_sf"/>
</dbReference>